<organism evidence="2 3">
    <name type="scientific">Platanthera guangdongensis</name>
    <dbReference type="NCBI Taxonomy" id="2320717"/>
    <lineage>
        <taxon>Eukaryota</taxon>
        <taxon>Viridiplantae</taxon>
        <taxon>Streptophyta</taxon>
        <taxon>Embryophyta</taxon>
        <taxon>Tracheophyta</taxon>
        <taxon>Spermatophyta</taxon>
        <taxon>Magnoliopsida</taxon>
        <taxon>Liliopsida</taxon>
        <taxon>Asparagales</taxon>
        <taxon>Orchidaceae</taxon>
        <taxon>Orchidoideae</taxon>
        <taxon>Orchideae</taxon>
        <taxon>Orchidinae</taxon>
        <taxon>Platanthera</taxon>
    </lineage>
</organism>
<evidence type="ECO:0000256" key="1">
    <source>
        <dbReference type="SAM" id="MobiDB-lite"/>
    </source>
</evidence>
<evidence type="ECO:0000313" key="3">
    <source>
        <dbReference type="Proteomes" id="UP001412067"/>
    </source>
</evidence>
<reference evidence="2 3" key="1">
    <citation type="journal article" date="2022" name="Nat. Plants">
        <title>Genomes of leafy and leafless Platanthera orchids illuminate the evolution of mycoheterotrophy.</title>
        <authorList>
            <person name="Li M.H."/>
            <person name="Liu K.W."/>
            <person name="Li Z."/>
            <person name="Lu H.C."/>
            <person name="Ye Q.L."/>
            <person name="Zhang D."/>
            <person name="Wang J.Y."/>
            <person name="Li Y.F."/>
            <person name="Zhong Z.M."/>
            <person name="Liu X."/>
            <person name="Yu X."/>
            <person name="Liu D.K."/>
            <person name="Tu X.D."/>
            <person name="Liu B."/>
            <person name="Hao Y."/>
            <person name="Liao X.Y."/>
            <person name="Jiang Y.T."/>
            <person name="Sun W.H."/>
            <person name="Chen J."/>
            <person name="Chen Y.Q."/>
            <person name="Ai Y."/>
            <person name="Zhai J.W."/>
            <person name="Wu S.S."/>
            <person name="Zhou Z."/>
            <person name="Hsiao Y.Y."/>
            <person name="Wu W.L."/>
            <person name="Chen Y.Y."/>
            <person name="Lin Y.F."/>
            <person name="Hsu J.L."/>
            <person name="Li C.Y."/>
            <person name="Wang Z.W."/>
            <person name="Zhao X."/>
            <person name="Zhong W.Y."/>
            <person name="Ma X.K."/>
            <person name="Ma L."/>
            <person name="Huang J."/>
            <person name="Chen G.Z."/>
            <person name="Huang M.Z."/>
            <person name="Huang L."/>
            <person name="Peng D.H."/>
            <person name="Luo Y.B."/>
            <person name="Zou S.Q."/>
            <person name="Chen S.P."/>
            <person name="Lan S."/>
            <person name="Tsai W.C."/>
            <person name="Van de Peer Y."/>
            <person name="Liu Z.J."/>
        </authorList>
    </citation>
    <scope>NUCLEOTIDE SEQUENCE [LARGE SCALE GENOMIC DNA]</scope>
    <source>
        <strain evidence="2">Lor288</strain>
    </source>
</reference>
<dbReference type="Proteomes" id="UP001412067">
    <property type="component" value="Unassembled WGS sequence"/>
</dbReference>
<comment type="caution">
    <text evidence="2">The sequence shown here is derived from an EMBL/GenBank/DDBJ whole genome shotgun (WGS) entry which is preliminary data.</text>
</comment>
<name>A0ABR2MYT9_9ASPA</name>
<dbReference type="EMBL" id="JBBWWR010000003">
    <property type="protein sequence ID" value="KAK8969093.1"/>
    <property type="molecule type" value="Genomic_DNA"/>
</dbReference>
<sequence>MEGSPERIHYFRRESPATPPAHVDLSRGSIGARISFPKSGRLPANYSRPSSDDNGHPVDVLRVPGPVDLFPLSAPPPPPPIFQLYTSFAEPHCPSFTLLLPYHSPFPHRDSPISEPTA</sequence>
<evidence type="ECO:0000313" key="2">
    <source>
        <dbReference type="EMBL" id="KAK8969093.1"/>
    </source>
</evidence>
<accession>A0ABR2MYT9</accession>
<keyword evidence="3" id="KW-1185">Reference proteome</keyword>
<feature type="region of interest" description="Disordered" evidence="1">
    <location>
        <begin position="1"/>
        <end position="29"/>
    </location>
</feature>
<proteinExistence type="predicted"/>
<protein>
    <submittedName>
        <fullName evidence="2">Uncharacterized protein</fullName>
    </submittedName>
</protein>
<feature type="compositionally biased region" description="Basic and acidic residues" evidence="1">
    <location>
        <begin position="1"/>
        <end position="15"/>
    </location>
</feature>
<gene>
    <name evidence="2" type="ORF">KSP40_PGU016156</name>
</gene>